<dbReference type="PRINTS" id="PR00723">
    <property type="entry name" value="SUBTILISIN"/>
</dbReference>
<dbReference type="Gene3D" id="3.40.50.200">
    <property type="entry name" value="Peptidase S8/S53 domain"/>
    <property type="match status" value="1"/>
</dbReference>
<evidence type="ECO:0000313" key="12">
    <source>
        <dbReference type="Proteomes" id="UP000184020"/>
    </source>
</evidence>
<comment type="similarity">
    <text evidence="1 6 7">Belongs to the peptidase S8 family.</text>
</comment>
<sequence length="537" mass="58690">MKKQYFILLLVSSLGFAQQDAWVYFNAKPSSQLYFNSPLQMLSQRALDRRSNQSIALDTKDIPIEPSYISQIKAKTGITVLAKSKWLNAIHVRGSQPNLNTLKTLPFVSKIDFADKSLNQSGRISKSVKIKRVRKSENTKIDFAYGNSTNQILMLNGQVLHQQNFIGSGKIIAVMDSGFPGVDVAQPFQRLRDNNKILGGYNFVLRNSNFYSGDSHGTLVLSTMGGYKENSLIGTAPDASYYLFVTEDDNSENPIEESLWVEAAEKADSLGVDVINTSLGYFDFDNSSYDHTYSDMNGATTFMSRAAEIAFSRGMIVVASAGNSGASSSNPHIAVPADAVSVIAVGAVNAAKNRVSFSSIGPSFDQRIKPEIMAQGQSAVVSDQAGNIGLANGTSFSAPIMAGMIASLWQALPQKTNRQIRDIVLKSADKFANPNNQFGYGIPNFALALNNNLSSNSLIVDEFIIYPNPTADFISVLLPPQFKTGTLFIYNTNGQKMMEQTVISNLPTISLKSLDKGLYFYKMESDNFSKSGKIIKQ</sequence>
<feature type="active site" description="Charge relay system" evidence="6">
    <location>
        <position position="216"/>
    </location>
</feature>
<dbReference type="PANTHER" id="PTHR43806:SF67">
    <property type="entry name" value="EGF-LIKE DOMAIN-CONTAINING PROTEIN"/>
    <property type="match status" value="1"/>
</dbReference>
<feature type="domain" description="Secretion system C-terminal sorting" evidence="10">
    <location>
        <begin position="465"/>
        <end position="535"/>
    </location>
</feature>
<evidence type="ECO:0000256" key="2">
    <source>
        <dbReference type="ARBA" id="ARBA00022670"/>
    </source>
</evidence>
<dbReference type="InterPro" id="IPR015500">
    <property type="entry name" value="Peptidase_S8_subtilisin-rel"/>
</dbReference>
<dbReference type="Pfam" id="PF18962">
    <property type="entry name" value="Por_Secre_tail"/>
    <property type="match status" value="1"/>
</dbReference>
<dbReference type="InterPro" id="IPR036852">
    <property type="entry name" value="Peptidase_S8/S53_dom_sf"/>
</dbReference>
<dbReference type="NCBIfam" id="TIGR04183">
    <property type="entry name" value="Por_Secre_tail"/>
    <property type="match status" value="1"/>
</dbReference>
<keyword evidence="5 6" id="KW-0720">Serine protease</keyword>
<evidence type="ECO:0000256" key="6">
    <source>
        <dbReference type="PROSITE-ProRule" id="PRU01240"/>
    </source>
</evidence>
<feature type="signal peptide" evidence="8">
    <location>
        <begin position="1"/>
        <end position="17"/>
    </location>
</feature>
<keyword evidence="4 6" id="KW-0378">Hydrolase</keyword>
<dbReference type="Pfam" id="PF00082">
    <property type="entry name" value="Peptidase_S8"/>
    <property type="match status" value="1"/>
</dbReference>
<organism evidence="11 12">
    <name type="scientific">Flavobacterium micromati</name>
    <dbReference type="NCBI Taxonomy" id="229205"/>
    <lineage>
        <taxon>Bacteria</taxon>
        <taxon>Pseudomonadati</taxon>
        <taxon>Bacteroidota</taxon>
        <taxon>Flavobacteriia</taxon>
        <taxon>Flavobacteriales</taxon>
        <taxon>Flavobacteriaceae</taxon>
        <taxon>Flavobacterium</taxon>
    </lineage>
</organism>
<dbReference type="PIRSF" id="PIRSF037903">
    <property type="entry name" value="Subtilisin_rel_GFO_2223"/>
    <property type="match status" value="1"/>
</dbReference>
<evidence type="ECO:0000259" key="10">
    <source>
        <dbReference type="Pfam" id="PF18962"/>
    </source>
</evidence>
<evidence type="ECO:0000256" key="1">
    <source>
        <dbReference type="ARBA" id="ARBA00011073"/>
    </source>
</evidence>
<dbReference type="InterPro" id="IPR017317">
    <property type="entry name" value="Pept_S8_subtilisin_bacteroid-2"/>
</dbReference>
<proteinExistence type="inferred from homology"/>
<dbReference type="GO" id="GO:0006508">
    <property type="term" value="P:proteolysis"/>
    <property type="evidence" value="ECO:0007669"/>
    <property type="project" value="UniProtKB-KW"/>
</dbReference>
<reference evidence="12" key="1">
    <citation type="submission" date="2016-11" db="EMBL/GenBank/DDBJ databases">
        <authorList>
            <person name="Varghese N."/>
            <person name="Submissions S."/>
        </authorList>
    </citation>
    <scope>NUCLEOTIDE SEQUENCE [LARGE SCALE GENOMIC DNA]</scope>
    <source>
        <strain evidence="12">DSM 17659</strain>
    </source>
</reference>
<protein>
    <submittedName>
        <fullName evidence="11">Por secretion system C-terminal sorting domain-containing protein</fullName>
    </submittedName>
</protein>
<evidence type="ECO:0000313" key="11">
    <source>
        <dbReference type="EMBL" id="SHH02203.1"/>
    </source>
</evidence>
<feature type="active site" description="Charge relay system" evidence="6">
    <location>
        <position position="395"/>
    </location>
</feature>
<evidence type="ECO:0000259" key="9">
    <source>
        <dbReference type="Pfam" id="PF00082"/>
    </source>
</evidence>
<feature type="active site" description="Charge relay system" evidence="6">
    <location>
        <position position="176"/>
    </location>
</feature>
<dbReference type="PROSITE" id="PS00138">
    <property type="entry name" value="SUBTILASE_SER"/>
    <property type="match status" value="1"/>
</dbReference>
<keyword evidence="2 6" id="KW-0645">Protease</keyword>
<evidence type="ECO:0000256" key="7">
    <source>
        <dbReference type="RuleBase" id="RU003355"/>
    </source>
</evidence>
<evidence type="ECO:0000256" key="8">
    <source>
        <dbReference type="SAM" id="SignalP"/>
    </source>
</evidence>
<dbReference type="STRING" id="229205.SAMN05444372_1136"/>
<dbReference type="InterPro" id="IPR000209">
    <property type="entry name" value="Peptidase_S8/S53_dom"/>
</dbReference>
<feature type="chain" id="PRO_5012657720" evidence="8">
    <location>
        <begin position="18"/>
        <end position="537"/>
    </location>
</feature>
<dbReference type="PANTHER" id="PTHR43806">
    <property type="entry name" value="PEPTIDASE S8"/>
    <property type="match status" value="1"/>
</dbReference>
<keyword evidence="3 8" id="KW-0732">Signal</keyword>
<dbReference type="GO" id="GO:0004252">
    <property type="term" value="F:serine-type endopeptidase activity"/>
    <property type="evidence" value="ECO:0007669"/>
    <property type="project" value="UniProtKB-UniRule"/>
</dbReference>
<dbReference type="PROSITE" id="PS00136">
    <property type="entry name" value="SUBTILASE_ASP"/>
    <property type="match status" value="1"/>
</dbReference>
<dbReference type="PROSITE" id="PS51892">
    <property type="entry name" value="SUBTILASE"/>
    <property type="match status" value="1"/>
</dbReference>
<dbReference type="EMBL" id="FQWF01000013">
    <property type="protein sequence ID" value="SHH02203.1"/>
    <property type="molecule type" value="Genomic_DNA"/>
</dbReference>
<dbReference type="OrthoDB" id="1407599at2"/>
<dbReference type="CDD" id="cd07493">
    <property type="entry name" value="Peptidases_S8_9"/>
    <property type="match status" value="1"/>
</dbReference>
<dbReference type="InterPro" id="IPR023827">
    <property type="entry name" value="Peptidase_S8_Asp-AS"/>
</dbReference>
<evidence type="ECO:0000256" key="4">
    <source>
        <dbReference type="ARBA" id="ARBA00022801"/>
    </source>
</evidence>
<evidence type="ECO:0000256" key="3">
    <source>
        <dbReference type="ARBA" id="ARBA00022729"/>
    </source>
</evidence>
<keyword evidence="12" id="KW-1185">Reference proteome</keyword>
<dbReference type="RefSeq" id="WP_073021381.1">
    <property type="nucleotide sequence ID" value="NZ_FQWF01000013.1"/>
</dbReference>
<gene>
    <name evidence="11" type="ORF">SAMN05444372_1136</name>
</gene>
<dbReference type="InterPro" id="IPR026444">
    <property type="entry name" value="Secre_tail"/>
</dbReference>
<dbReference type="SUPFAM" id="SSF52743">
    <property type="entry name" value="Subtilisin-like"/>
    <property type="match status" value="1"/>
</dbReference>
<name>A0A1M5PLR9_9FLAO</name>
<evidence type="ECO:0000256" key="5">
    <source>
        <dbReference type="ARBA" id="ARBA00022825"/>
    </source>
</evidence>
<dbReference type="Proteomes" id="UP000184020">
    <property type="component" value="Unassembled WGS sequence"/>
</dbReference>
<feature type="domain" description="Peptidase S8/S53" evidence="9">
    <location>
        <begin position="167"/>
        <end position="441"/>
    </location>
</feature>
<accession>A0A1M5PLR9</accession>
<dbReference type="InterPro" id="IPR023828">
    <property type="entry name" value="Peptidase_S8_Ser-AS"/>
</dbReference>
<dbReference type="AlphaFoldDB" id="A0A1M5PLR9"/>
<dbReference type="InterPro" id="IPR050131">
    <property type="entry name" value="Peptidase_S8_subtilisin-like"/>
</dbReference>